<proteinExistence type="predicted"/>
<comment type="caution">
    <text evidence="1">The sequence shown here is derived from an EMBL/GenBank/DDBJ whole genome shotgun (WGS) entry which is preliminary data.</text>
</comment>
<reference evidence="1 2" key="1">
    <citation type="submission" date="2019-03" db="EMBL/GenBank/DDBJ databases">
        <title>Genomic Encyclopedia of Archaeal and Bacterial Type Strains, Phase II (KMG-II): from individual species to whole genera.</title>
        <authorList>
            <person name="Goeker M."/>
        </authorList>
    </citation>
    <scope>NUCLEOTIDE SEQUENCE [LARGE SCALE GENOMIC DNA]</scope>
    <source>
        <strain evidence="1 2">DSM 15388</strain>
    </source>
</reference>
<protein>
    <submittedName>
        <fullName evidence="1">Uncharacterized protein</fullName>
    </submittedName>
</protein>
<gene>
    <name evidence="1" type="ORF">BCF53_10517</name>
</gene>
<accession>A0A4R3I8E8</accession>
<dbReference type="OrthoDB" id="5801496at2"/>
<organism evidence="1 2">
    <name type="scientific">Reinekea marinisedimentorum</name>
    <dbReference type="NCBI Taxonomy" id="230495"/>
    <lineage>
        <taxon>Bacteria</taxon>
        <taxon>Pseudomonadati</taxon>
        <taxon>Pseudomonadota</taxon>
        <taxon>Gammaproteobacteria</taxon>
        <taxon>Oceanospirillales</taxon>
        <taxon>Saccharospirillaceae</taxon>
        <taxon>Reinekea</taxon>
    </lineage>
</organism>
<evidence type="ECO:0000313" key="2">
    <source>
        <dbReference type="Proteomes" id="UP000295793"/>
    </source>
</evidence>
<sequence length="64" mass="7352">MAEVRSLNAFKKAQQKKQAAGHTLCRSGRHKWQIDKETVFDSKQGKLVNRYRCTRCGKIKTSAQ</sequence>
<name>A0A4R3I8E8_9GAMM</name>
<dbReference type="Proteomes" id="UP000295793">
    <property type="component" value="Unassembled WGS sequence"/>
</dbReference>
<dbReference type="EMBL" id="SLZR01000005">
    <property type="protein sequence ID" value="TCS41592.1"/>
    <property type="molecule type" value="Genomic_DNA"/>
</dbReference>
<keyword evidence="2" id="KW-1185">Reference proteome</keyword>
<evidence type="ECO:0000313" key="1">
    <source>
        <dbReference type="EMBL" id="TCS41592.1"/>
    </source>
</evidence>
<dbReference type="AlphaFoldDB" id="A0A4R3I8E8"/>